<evidence type="ECO:0000313" key="3">
    <source>
        <dbReference type="EMBL" id="CCE96374.1"/>
    </source>
</evidence>
<feature type="region of interest" description="Disordered" evidence="1">
    <location>
        <begin position="1"/>
        <end position="33"/>
    </location>
</feature>
<dbReference type="HOGENOM" id="CLU_487344_0_0_5"/>
<evidence type="ECO:0000259" key="2">
    <source>
        <dbReference type="SMART" id="SM00382"/>
    </source>
</evidence>
<dbReference type="Proteomes" id="UP000007735">
    <property type="component" value="Chromosome"/>
</dbReference>
<dbReference type="Gene3D" id="3.90.1070.10">
    <property type="match status" value="1"/>
</dbReference>
<dbReference type="KEGG" id="sfh:SFHH103_01879"/>
<dbReference type="NCBIfam" id="TIGR01484">
    <property type="entry name" value="HAD-SF-IIB"/>
    <property type="match status" value="1"/>
</dbReference>
<dbReference type="PANTHER" id="PTHR10000">
    <property type="entry name" value="PHOSPHOSERINE PHOSPHATASE"/>
    <property type="match status" value="1"/>
</dbReference>
<dbReference type="Pfam" id="PF13401">
    <property type="entry name" value="AAA_22"/>
    <property type="match status" value="1"/>
</dbReference>
<dbReference type="SUPFAM" id="SSF52540">
    <property type="entry name" value="P-loop containing nucleoside triphosphate hydrolases"/>
    <property type="match status" value="1"/>
</dbReference>
<organism evidence="3 4">
    <name type="scientific">Sinorhizobium fredii (strain HH103)</name>
    <dbReference type="NCBI Taxonomy" id="1117943"/>
    <lineage>
        <taxon>Bacteria</taxon>
        <taxon>Pseudomonadati</taxon>
        <taxon>Pseudomonadota</taxon>
        <taxon>Alphaproteobacteria</taxon>
        <taxon>Hyphomicrobiales</taxon>
        <taxon>Rhizobiaceae</taxon>
        <taxon>Sinorhizobium/Ensifer group</taxon>
        <taxon>Sinorhizobium</taxon>
    </lineage>
</organism>
<dbReference type="InterPro" id="IPR006379">
    <property type="entry name" value="HAD-SF_hydro_IIB"/>
</dbReference>
<dbReference type="SUPFAM" id="SSF56784">
    <property type="entry name" value="HAD-like"/>
    <property type="match status" value="1"/>
</dbReference>
<dbReference type="GO" id="GO:0016791">
    <property type="term" value="F:phosphatase activity"/>
    <property type="evidence" value="ECO:0007669"/>
    <property type="project" value="TreeGrafter"/>
</dbReference>
<dbReference type="InterPro" id="IPR023214">
    <property type="entry name" value="HAD_sf"/>
</dbReference>
<dbReference type="Gene3D" id="3.40.50.300">
    <property type="entry name" value="P-loop containing nucleotide triphosphate hydrolases"/>
    <property type="match status" value="1"/>
</dbReference>
<gene>
    <name evidence="3" type="ordered locus">SFHH103_01879</name>
</gene>
<keyword evidence="3" id="KW-0378">Hydrolase</keyword>
<dbReference type="InterPro" id="IPR003593">
    <property type="entry name" value="AAA+_ATPase"/>
</dbReference>
<dbReference type="eggNOG" id="COG0561">
    <property type="taxonomic scope" value="Bacteria"/>
</dbReference>
<feature type="domain" description="AAA+ ATPase" evidence="2">
    <location>
        <begin position="301"/>
        <end position="462"/>
    </location>
</feature>
<dbReference type="Pfam" id="PF08282">
    <property type="entry name" value="Hydrolase_3"/>
    <property type="match status" value="2"/>
</dbReference>
<sequence>MPSDRVEDASTEREPLRPPIGRLDPLARGNQHGARTFPVSTAKVEDGRAREAGDLMYFMALATDYDGTLAEEGTVRPETLEALRRLKETGRKLLLVTGRELPDLKRVFPEIDLFDKVVVENGALLYSPDSGEETPIAPAPPPEFVERLRQKGVDDISVGRSIVATWEPHQAAALEAINELGLELEIIFNKGAVMVLPTGVNKATGLKAALKEMQLSFLNVVAVGDAENDHALLRMCGCGAAVANALPALKDTADFVLEGARGEGVEELIAAMVARDYAFCANQRHQVPVGEGETGPVEIGPPDVLLIAGSSGAGKSTLATALSERLRERRFQFCVFDPAGDYEDLEGVVTVGNGSTTPTDSQVLEILANPDDNVVVSALGFEPKERPSFFAKLLPGLSALRARTGRPHWLIIDEAHHLMPAARDGEPEPLSEGISGMIMITDHPDAFSPKALAAVTAVVALGSEARQAIESFCGAVGEAPPAGLDQVREDDELLFWRRATGTFVQRIRAEKPKQVLRRQTRKHAEGHLGEEASFYFRGPENRMNLRAHNLTIFLQIAEGIDEETWEHHLRAGDYSKWFGDRIGDQDFAQEVAGIEEDRSLSPAASRKRLAEAVRRRYTLPASGKD</sequence>
<dbReference type="PATRIC" id="fig|380.5.peg.1991"/>
<dbReference type="AlphaFoldDB" id="G9A7Z4"/>
<dbReference type="SMART" id="SM00382">
    <property type="entry name" value="AAA"/>
    <property type="match status" value="1"/>
</dbReference>
<evidence type="ECO:0000313" key="4">
    <source>
        <dbReference type="Proteomes" id="UP000007735"/>
    </source>
</evidence>
<evidence type="ECO:0000256" key="1">
    <source>
        <dbReference type="SAM" id="MobiDB-lite"/>
    </source>
</evidence>
<name>G9A7Z4_SINF1</name>
<protein>
    <submittedName>
        <fullName evidence="3">Sarcoplasmic/endoplasmic reticulum calcium ATPase 3 ChkSERCA3 SERCA3 Calcium pump 3 SR Ca(2+)-ATPase 3</fullName>
        <ecNumber evidence="3">3.6.3.8</ecNumber>
    </submittedName>
</protein>
<dbReference type="InterPro" id="IPR027417">
    <property type="entry name" value="P-loop_NTPase"/>
</dbReference>
<accession>G9A7Z4</accession>
<dbReference type="STRING" id="1117943.SFHH103_01879"/>
<proteinExistence type="predicted"/>
<dbReference type="Gene3D" id="3.40.50.1000">
    <property type="entry name" value="HAD superfamily/HAD-like"/>
    <property type="match status" value="1"/>
</dbReference>
<feature type="compositionally biased region" description="Basic and acidic residues" evidence="1">
    <location>
        <begin position="1"/>
        <end position="16"/>
    </location>
</feature>
<dbReference type="InterPro" id="IPR036412">
    <property type="entry name" value="HAD-like_sf"/>
</dbReference>
<dbReference type="PANTHER" id="PTHR10000:SF8">
    <property type="entry name" value="HAD SUPERFAMILY HYDROLASE-LIKE, TYPE 3"/>
    <property type="match status" value="1"/>
</dbReference>
<dbReference type="GO" id="GO:0000287">
    <property type="term" value="F:magnesium ion binding"/>
    <property type="evidence" value="ECO:0007669"/>
    <property type="project" value="TreeGrafter"/>
</dbReference>
<dbReference type="GO" id="GO:0016887">
    <property type="term" value="F:ATP hydrolysis activity"/>
    <property type="evidence" value="ECO:0007669"/>
    <property type="project" value="InterPro"/>
</dbReference>
<reference evidence="3 4" key="1">
    <citation type="journal article" date="2012" name="J. Bacteriol.">
        <title>Genome sequence of the soybean symbiont Sinorhizobium fredii HH103.</title>
        <authorList>
            <person name="Weidner S."/>
            <person name="Becker A."/>
            <person name="Bonilla I."/>
            <person name="Jaenicke S."/>
            <person name="Lloret J."/>
            <person name="Margaret I."/>
            <person name="Puhler A."/>
            <person name="Ruiz-Sainz J.E."/>
            <person name="Schneiker-Bekel S."/>
            <person name="Szczepanowski R."/>
            <person name="Vinardell J.M."/>
            <person name="Zehner S."/>
            <person name="Gottfert M."/>
        </authorList>
    </citation>
    <scope>NUCLEOTIDE SEQUENCE [LARGE SCALE GENOMIC DNA]</scope>
    <source>
        <strain evidence="3 4">HH103</strain>
    </source>
</reference>
<dbReference type="eggNOG" id="COG0433">
    <property type="taxonomic scope" value="Bacteria"/>
</dbReference>
<dbReference type="EMBL" id="HE616890">
    <property type="protein sequence ID" value="CCE96374.1"/>
    <property type="molecule type" value="Genomic_DNA"/>
</dbReference>
<dbReference type="EC" id="3.6.3.8" evidence="3"/>
<dbReference type="InterPro" id="IPR049945">
    <property type="entry name" value="AAA_22"/>
</dbReference>
<dbReference type="GO" id="GO:0005829">
    <property type="term" value="C:cytosol"/>
    <property type="evidence" value="ECO:0007669"/>
    <property type="project" value="TreeGrafter"/>
</dbReference>